<dbReference type="Gene3D" id="1.20.1050.10">
    <property type="match status" value="1"/>
</dbReference>
<evidence type="ECO:0000313" key="4">
    <source>
        <dbReference type="EMBL" id="MDI9233069.1"/>
    </source>
</evidence>
<sequence length="231" mass="26598">MIKLHFHPTPNPFKIALYLEETETPYEVIPVDTRKGDQHTAAYKHLNPNSKTPTLQDGNITVFDSTAILLYLSEKIGQFLPPNTAKDRSEMLQWLMFIATGIGPYCGQSVHFKHFAPEPKEYAVNRYDFEAWRHWNIIEERLSQHKYMLGDTYGIVDIALWPWARMIPRILNDDAFKSLPNIKRFLDEVSARPAAQRALALQSQHEFKTTLDDDARKALFPSNERLKASGA</sequence>
<evidence type="ECO:0000313" key="5">
    <source>
        <dbReference type="Proteomes" id="UP001431902"/>
    </source>
</evidence>
<comment type="caution">
    <text evidence="4">The sequence shown here is derived from an EMBL/GenBank/DDBJ whole genome shotgun (WGS) entry which is preliminary data.</text>
</comment>
<dbReference type="InterPro" id="IPR036249">
    <property type="entry name" value="Thioredoxin-like_sf"/>
</dbReference>
<dbReference type="PANTHER" id="PTHR44051">
    <property type="entry name" value="GLUTATHIONE S-TRANSFERASE-RELATED"/>
    <property type="match status" value="1"/>
</dbReference>
<dbReference type="RefSeq" id="WP_283223461.1">
    <property type="nucleotide sequence ID" value="NZ_JASGBH010000002.1"/>
</dbReference>
<protein>
    <submittedName>
        <fullName evidence="4">Glutathione S-transferase N-terminal domain-containing protein</fullName>
    </submittedName>
</protein>
<dbReference type="Gene3D" id="3.40.30.10">
    <property type="entry name" value="Glutaredoxin"/>
    <property type="match status" value="1"/>
</dbReference>
<evidence type="ECO:0000256" key="1">
    <source>
        <dbReference type="RuleBase" id="RU003494"/>
    </source>
</evidence>
<proteinExistence type="inferred from homology"/>
<dbReference type="InterPro" id="IPR036282">
    <property type="entry name" value="Glutathione-S-Trfase_C_sf"/>
</dbReference>
<dbReference type="CDD" id="cd03048">
    <property type="entry name" value="GST_N_Ure2p_like"/>
    <property type="match status" value="1"/>
</dbReference>
<gene>
    <name evidence="4" type="ORF">QLQ16_04375</name>
</gene>
<feature type="domain" description="GST C-terminal" evidence="3">
    <location>
        <begin position="84"/>
        <end position="211"/>
    </location>
</feature>
<comment type="similarity">
    <text evidence="1">Belongs to the GST superfamily.</text>
</comment>
<dbReference type="Pfam" id="PF00043">
    <property type="entry name" value="GST_C"/>
    <property type="match status" value="1"/>
</dbReference>
<organism evidence="4 5">
    <name type="scientific">Limnohabitans lacus</name>
    <dbReference type="NCBI Taxonomy" id="3045173"/>
    <lineage>
        <taxon>Bacteria</taxon>
        <taxon>Pseudomonadati</taxon>
        <taxon>Pseudomonadota</taxon>
        <taxon>Betaproteobacteria</taxon>
        <taxon>Burkholderiales</taxon>
        <taxon>Comamonadaceae</taxon>
        <taxon>Limnohabitans</taxon>
    </lineage>
</organism>
<keyword evidence="5" id="KW-1185">Reference proteome</keyword>
<dbReference type="SFLD" id="SFLDS00019">
    <property type="entry name" value="Glutathione_Transferase_(cytos"/>
    <property type="match status" value="1"/>
</dbReference>
<dbReference type="SUPFAM" id="SSF47616">
    <property type="entry name" value="GST C-terminal domain-like"/>
    <property type="match status" value="1"/>
</dbReference>
<feature type="domain" description="GST N-terminal" evidence="2">
    <location>
        <begin position="1"/>
        <end position="80"/>
    </location>
</feature>
<dbReference type="PROSITE" id="PS50405">
    <property type="entry name" value="GST_CTER"/>
    <property type="match status" value="1"/>
</dbReference>
<dbReference type="Proteomes" id="UP001431902">
    <property type="component" value="Unassembled WGS sequence"/>
</dbReference>
<dbReference type="PROSITE" id="PS50404">
    <property type="entry name" value="GST_NTER"/>
    <property type="match status" value="1"/>
</dbReference>
<dbReference type="InterPro" id="IPR004045">
    <property type="entry name" value="Glutathione_S-Trfase_N"/>
</dbReference>
<evidence type="ECO:0000259" key="3">
    <source>
        <dbReference type="PROSITE" id="PS50405"/>
    </source>
</evidence>
<dbReference type="SFLD" id="SFLDG01151">
    <property type="entry name" value="Main.2:_Nu-like"/>
    <property type="match status" value="1"/>
</dbReference>
<dbReference type="SUPFAM" id="SSF52833">
    <property type="entry name" value="Thioredoxin-like"/>
    <property type="match status" value="1"/>
</dbReference>
<name>A0ABT6X4M3_9BURK</name>
<reference evidence="4" key="1">
    <citation type="submission" date="2023-05" db="EMBL/GenBank/DDBJ databases">
        <title>Limnohabitans sp. strain HM2-2 Genome sequencing and assembly.</title>
        <authorList>
            <person name="Jung Y."/>
        </authorList>
    </citation>
    <scope>NUCLEOTIDE SEQUENCE</scope>
    <source>
        <strain evidence="4">HM2-2</strain>
    </source>
</reference>
<evidence type="ECO:0000259" key="2">
    <source>
        <dbReference type="PROSITE" id="PS50404"/>
    </source>
</evidence>
<dbReference type="InterPro" id="IPR040079">
    <property type="entry name" value="Glutathione_S-Trfase"/>
</dbReference>
<accession>A0ABT6X4M3</accession>
<dbReference type="InterPro" id="IPR004046">
    <property type="entry name" value="GST_C"/>
</dbReference>
<dbReference type="InterPro" id="IPR010987">
    <property type="entry name" value="Glutathione-S-Trfase_C-like"/>
</dbReference>
<dbReference type="SFLD" id="SFLDG00358">
    <property type="entry name" value="Main_(cytGST)"/>
    <property type="match status" value="1"/>
</dbReference>
<dbReference type="Pfam" id="PF02798">
    <property type="entry name" value="GST_N"/>
    <property type="match status" value="1"/>
</dbReference>
<dbReference type="PANTHER" id="PTHR44051:SF19">
    <property type="entry name" value="DISULFIDE-BOND OXIDOREDUCTASE YFCG"/>
    <property type="match status" value="1"/>
</dbReference>
<dbReference type="EMBL" id="JASGBH010000002">
    <property type="protein sequence ID" value="MDI9233069.1"/>
    <property type="molecule type" value="Genomic_DNA"/>
</dbReference>